<name>A0ABP8VB70_9MICC</name>
<evidence type="ECO:0008006" key="3">
    <source>
        <dbReference type="Google" id="ProtNLM"/>
    </source>
</evidence>
<sequence length="209" mass="23094">MSQDIMALLEKLPKNLAAEVRESIDSRGLGAADARILGRAYVKQVDVAIARWDRGPELILSTKAMSSSFGKNLSNRFEEAYGDAANLRGRYPLAAVGFGFVQRGTIVRDEPGAFARTIDMMRKLRDRGDGHGYTTTALVLVDWDDEDPAGTARLVEEQVPDDLGVAQFMKTLIATILEATPIDEHVRVRELYENRFIPLEESRGPLGDS</sequence>
<reference evidence="2" key="1">
    <citation type="journal article" date="2019" name="Int. J. Syst. Evol. Microbiol.">
        <title>The Global Catalogue of Microorganisms (GCM) 10K type strain sequencing project: providing services to taxonomists for standard genome sequencing and annotation.</title>
        <authorList>
            <consortium name="The Broad Institute Genomics Platform"/>
            <consortium name="The Broad Institute Genome Sequencing Center for Infectious Disease"/>
            <person name="Wu L."/>
            <person name="Ma J."/>
        </authorList>
    </citation>
    <scope>NUCLEOTIDE SEQUENCE [LARGE SCALE GENOMIC DNA]</scope>
    <source>
        <strain evidence="2">JCM 18514</strain>
    </source>
</reference>
<gene>
    <name evidence="1" type="ORF">GCM10023346_49480</name>
</gene>
<organism evidence="1 2">
    <name type="scientific">Arthrobacter gyeryongensis</name>
    <dbReference type="NCBI Taxonomy" id="1650592"/>
    <lineage>
        <taxon>Bacteria</taxon>
        <taxon>Bacillati</taxon>
        <taxon>Actinomycetota</taxon>
        <taxon>Actinomycetes</taxon>
        <taxon>Micrococcales</taxon>
        <taxon>Micrococcaceae</taxon>
        <taxon>Arthrobacter</taxon>
    </lineage>
</organism>
<dbReference type="EMBL" id="BAABKK010000052">
    <property type="protein sequence ID" value="GAA4655898.1"/>
    <property type="molecule type" value="Genomic_DNA"/>
</dbReference>
<evidence type="ECO:0000313" key="1">
    <source>
        <dbReference type="EMBL" id="GAA4655898.1"/>
    </source>
</evidence>
<dbReference type="RefSeq" id="WP_264963787.1">
    <property type="nucleotide sequence ID" value="NZ_BAABKK010000052.1"/>
</dbReference>
<protein>
    <recommendedName>
        <fullName evidence="3">Restriction endonuclease</fullName>
    </recommendedName>
</protein>
<comment type="caution">
    <text evidence="1">The sequence shown here is derived from an EMBL/GenBank/DDBJ whole genome shotgun (WGS) entry which is preliminary data.</text>
</comment>
<evidence type="ECO:0000313" key="2">
    <source>
        <dbReference type="Proteomes" id="UP001500200"/>
    </source>
</evidence>
<accession>A0ABP8VB70</accession>
<proteinExistence type="predicted"/>
<keyword evidence="2" id="KW-1185">Reference proteome</keyword>
<dbReference type="Proteomes" id="UP001500200">
    <property type="component" value="Unassembled WGS sequence"/>
</dbReference>